<dbReference type="WBParaSite" id="ES5_v2.g21307.t1">
    <property type="protein sequence ID" value="ES5_v2.g21307.t1"/>
    <property type="gene ID" value="ES5_v2.g21307"/>
</dbReference>
<proteinExistence type="predicted"/>
<evidence type="ECO:0000313" key="2">
    <source>
        <dbReference type="WBParaSite" id="ES5_v2.g21307.t1"/>
    </source>
</evidence>
<accession>A0AC34FWS8</accession>
<sequence>MLAERRSALFANQEKWKEKCGNQTRRTSDVTISKLSSLEARKSALLQASGEWKSRVQNDESVNSLNAKYRFQQSQNLTPKTPISSRLHSNEPKSVPRHTRFFPVVEQNKVKELAKTAILIRAKEEPKEERNDNVMEKGDAESGGIQRDTSVIHGIRRTTARPQRRPPSTITPLSVDVSVTPTVISMKRSPAS</sequence>
<evidence type="ECO:0000313" key="1">
    <source>
        <dbReference type="Proteomes" id="UP000887579"/>
    </source>
</evidence>
<protein>
    <submittedName>
        <fullName evidence="2">Uncharacterized protein</fullName>
    </submittedName>
</protein>
<dbReference type="Proteomes" id="UP000887579">
    <property type="component" value="Unplaced"/>
</dbReference>
<reference evidence="2" key="1">
    <citation type="submission" date="2022-11" db="UniProtKB">
        <authorList>
            <consortium name="WormBaseParasite"/>
        </authorList>
    </citation>
    <scope>IDENTIFICATION</scope>
</reference>
<organism evidence="1 2">
    <name type="scientific">Panagrolaimus sp. ES5</name>
    <dbReference type="NCBI Taxonomy" id="591445"/>
    <lineage>
        <taxon>Eukaryota</taxon>
        <taxon>Metazoa</taxon>
        <taxon>Ecdysozoa</taxon>
        <taxon>Nematoda</taxon>
        <taxon>Chromadorea</taxon>
        <taxon>Rhabditida</taxon>
        <taxon>Tylenchina</taxon>
        <taxon>Panagrolaimomorpha</taxon>
        <taxon>Panagrolaimoidea</taxon>
        <taxon>Panagrolaimidae</taxon>
        <taxon>Panagrolaimus</taxon>
    </lineage>
</organism>
<name>A0AC34FWS8_9BILA</name>